<dbReference type="InterPro" id="IPR058938">
    <property type="entry name" value="Helical_CED_Drosha"/>
</dbReference>
<dbReference type="GO" id="GO:0031053">
    <property type="term" value="P:primary miRNA processing"/>
    <property type="evidence" value="ECO:0007669"/>
    <property type="project" value="TreeGrafter"/>
</dbReference>
<gene>
    <name evidence="5" type="ORF">ANCDUO_00696</name>
</gene>
<keyword evidence="1" id="KW-0694">RNA-binding</keyword>
<evidence type="ECO:0000313" key="5">
    <source>
        <dbReference type="EMBL" id="KIH68961.1"/>
    </source>
</evidence>
<dbReference type="Gene3D" id="1.10.1520.10">
    <property type="entry name" value="Ribonuclease III domain"/>
    <property type="match status" value="2"/>
</dbReference>
<name>A0A0C2HH65_9BILA</name>
<feature type="region of interest" description="Disordered" evidence="3">
    <location>
        <begin position="97"/>
        <end position="153"/>
    </location>
</feature>
<evidence type="ECO:0000256" key="1">
    <source>
        <dbReference type="ARBA" id="ARBA00022884"/>
    </source>
</evidence>
<dbReference type="Proteomes" id="UP000054047">
    <property type="component" value="Unassembled WGS sequence"/>
</dbReference>
<keyword evidence="2" id="KW-0175">Coiled coil</keyword>
<reference evidence="5 6" key="1">
    <citation type="submission" date="2013-12" db="EMBL/GenBank/DDBJ databases">
        <title>Draft genome of the parsitic nematode Ancylostoma duodenale.</title>
        <authorList>
            <person name="Mitreva M."/>
        </authorList>
    </citation>
    <scope>NUCLEOTIDE SEQUENCE [LARGE SCALE GENOMIC DNA]</scope>
    <source>
        <strain evidence="5 6">Zhejiang</strain>
    </source>
</reference>
<sequence length="743" mass="84949">MDQEVLRRLMTEEDVRIDPSTAKIPELAALVESVTCSDYVKNEDGSTSSSIASELLDPFKALLKSMQRMKKERPRLEAPEKILMHSCWRCAQSAGSTSSESAASSSSEDSDSSSDDESGSDNKDISENDLSEDSDSDGDDACDYDDSDDYSDIEKMNTRQRSSYLLRKEFDRKYRSRAALCEDICFNEPEVLSPDPLYDFVRVPMDFYAAVRRQLDRMVCVTVFFHRELPGVLPLMPVSRWANEYEFHFEKAPMIDCFTVEELDMFHQYVFVNLLELYDESLRAFGVQDGCPIYHLMPRFVSERGSSSRLLPMSEVIRYLCDSYKPLLTEEEIEELEHSSDADFVKAVLPKKFQLATNPRKRPSTIRVDNIKRLPNGPGFGIEHKTSPPIAYANLKNPELVEAQRRLGKLRRIQSSATSGQREQIEDINILLKRISELKQQRATALNATRIIPCNGFFATGLYADITAHALLLILAVKHARFHWSLLEFEKIIGYSFANRTLIELAFTHPSYKNDFGDISMHENILAIYQSCCRNCQTKTRFRFTCHVHRIKKEGIRYDSKERMLTTSRQLSQIALFDGFRNLMHIMAQSGSSSAGLSKVAHNERLEYLGDAVVELKLRLGDWMMYAHGIDLCDEEDFRKSLANTFEAVLAAIYLDGGIEECDRIFADAMFGDDPTVRSQWLNVPEHPLKIEQPDGDRMLIESTDELTELTDLENTLGFKFQNIRLLAKALTRRNVPYNTLTW</sequence>
<dbReference type="Pfam" id="PF26050">
    <property type="entry name" value="Helical_CED_Drosha"/>
    <property type="match status" value="1"/>
</dbReference>
<protein>
    <submittedName>
        <fullName evidence="5">RNase3 domain protein</fullName>
    </submittedName>
</protein>
<dbReference type="InterPro" id="IPR036389">
    <property type="entry name" value="RNase_III_sf"/>
</dbReference>
<dbReference type="GO" id="GO:0031054">
    <property type="term" value="P:pre-miRNA processing"/>
    <property type="evidence" value="ECO:0007669"/>
    <property type="project" value="TreeGrafter"/>
</dbReference>
<feature type="coiled-coil region" evidence="2">
    <location>
        <begin position="421"/>
        <end position="448"/>
    </location>
</feature>
<dbReference type="SMART" id="SM00535">
    <property type="entry name" value="RIBOc"/>
    <property type="match status" value="1"/>
</dbReference>
<dbReference type="EMBL" id="KN726249">
    <property type="protein sequence ID" value="KIH68961.1"/>
    <property type="molecule type" value="Genomic_DNA"/>
</dbReference>
<dbReference type="PROSITE" id="PS50142">
    <property type="entry name" value="RNASE_3_2"/>
    <property type="match status" value="1"/>
</dbReference>
<dbReference type="PANTHER" id="PTHR11207:SF0">
    <property type="entry name" value="RIBONUCLEASE 3"/>
    <property type="match status" value="1"/>
</dbReference>
<accession>A0A0C2HH65</accession>
<dbReference type="GO" id="GO:0070877">
    <property type="term" value="C:microprocessor complex"/>
    <property type="evidence" value="ECO:0007669"/>
    <property type="project" value="TreeGrafter"/>
</dbReference>
<feature type="compositionally biased region" description="Acidic residues" evidence="3">
    <location>
        <begin position="127"/>
        <end position="151"/>
    </location>
</feature>
<dbReference type="CDD" id="cd00593">
    <property type="entry name" value="RIBOc"/>
    <property type="match status" value="1"/>
</dbReference>
<feature type="domain" description="RNase III" evidence="4">
    <location>
        <begin position="640"/>
        <end position="658"/>
    </location>
</feature>
<dbReference type="GO" id="GO:0004525">
    <property type="term" value="F:ribonuclease III activity"/>
    <property type="evidence" value="ECO:0007669"/>
    <property type="project" value="InterPro"/>
</dbReference>
<evidence type="ECO:0000256" key="3">
    <source>
        <dbReference type="SAM" id="MobiDB-lite"/>
    </source>
</evidence>
<dbReference type="GO" id="GO:0003723">
    <property type="term" value="F:RNA binding"/>
    <property type="evidence" value="ECO:0007669"/>
    <property type="project" value="UniProtKB-KW"/>
</dbReference>
<dbReference type="OrthoDB" id="67027at2759"/>
<evidence type="ECO:0000256" key="2">
    <source>
        <dbReference type="SAM" id="Coils"/>
    </source>
</evidence>
<dbReference type="PANTHER" id="PTHR11207">
    <property type="entry name" value="RIBONUCLEASE III"/>
    <property type="match status" value="1"/>
</dbReference>
<dbReference type="InterPro" id="IPR000999">
    <property type="entry name" value="RNase_III_dom"/>
</dbReference>
<proteinExistence type="predicted"/>
<evidence type="ECO:0000313" key="6">
    <source>
        <dbReference type="Proteomes" id="UP000054047"/>
    </source>
</evidence>
<dbReference type="SUPFAM" id="SSF69065">
    <property type="entry name" value="RNase III domain-like"/>
    <property type="match status" value="1"/>
</dbReference>
<evidence type="ECO:0000259" key="4">
    <source>
        <dbReference type="PROSITE" id="PS50142"/>
    </source>
</evidence>
<dbReference type="AlphaFoldDB" id="A0A0C2HH65"/>
<feature type="compositionally biased region" description="Low complexity" evidence="3">
    <location>
        <begin position="97"/>
        <end position="107"/>
    </location>
</feature>
<feature type="compositionally biased region" description="Acidic residues" evidence="3">
    <location>
        <begin position="108"/>
        <end position="119"/>
    </location>
</feature>
<organism evidence="5 6">
    <name type="scientific">Ancylostoma duodenale</name>
    <dbReference type="NCBI Taxonomy" id="51022"/>
    <lineage>
        <taxon>Eukaryota</taxon>
        <taxon>Metazoa</taxon>
        <taxon>Ecdysozoa</taxon>
        <taxon>Nematoda</taxon>
        <taxon>Chromadorea</taxon>
        <taxon>Rhabditida</taxon>
        <taxon>Rhabditina</taxon>
        <taxon>Rhabditomorpha</taxon>
        <taxon>Strongyloidea</taxon>
        <taxon>Ancylostomatidae</taxon>
        <taxon>Ancylostomatinae</taxon>
        <taxon>Ancylostoma</taxon>
    </lineage>
</organism>
<dbReference type="PROSITE" id="PS00517">
    <property type="entry name" value="RNASE_3_1"/>
    <property type="match status" value="1"/>
</dbReference>
<keyword evidence="6" id="KW-1185">Reference proteome</keyword>